<gene>
    <name evidence="7" type="ORF">URODEC1_LOCUS66404</name>
</gene>
<dbReference type="Pfam" id="PF10551">
    <property type="entry name" value="MULE"/>
    <property type="match status" value="1"/>
</dbReference>
<dbReference type="EMBL" id="OZ075136">
    <property type="protein sequence ID" value="CAL5003425.1"/>
    <property type="molecule type" value="Genomic_DNA"/>
</dbReference>
<evidence type="ECO:0000256" key="5">
    <source>
        <dbReference type="SAM" id="MobiDB-lite"/>
    </source>
</evidence>
<proteinExistence type="predicted"/>
<dbReference type="InterPro" id="IPR006564">
    <property type="entry name" value="Znf_PMZ"/>
</dbReference>
<evidence type="ECO:0000256" key="2">
    <source>
        <dbReference type="ARBA" id="ARBA00022771"/>
    </source>
</evidence>
<dbReference type="PROSITE" id="PS50966">
    <property type="entry name" value="ZF_SWIM"/>
    <property type="match status" value="1"/>
</dbReference>
<evidence type="ECO:0000313" key="8">
    <source>
        <dbReference type="Proteomes" id="UP001497457"/>
    </source>
</evidence>
<dbReference type="PANTHER" id="PTHR47718:SF8">
    <property type="entry name" value="PROTEIN FAR1-RELATED SEQUENCE"/>
    <property type="match status" value="1"/>
</dbReference>
<feature type="compositionally biased region" description="Basic and acidic residues" evidence="5">
    <location>
        <begin position="536"/>
        <end position="556"/>
    </location>
</feature>
<dbReference type="Proteomes" id="UP001497457">
    <property type="component" value="Chromosome 26rd"/>
</dbReference>
<dbReference type="AlphaFoldDB" id="A0ABC9BMV3"/>
<dbReference type="InterPro" id="IPR018289">
    <property type="entry name" value="MULE_transposase_dom"/>
</dbReference>
<evidence type="ECO:0000256" key="1">
    <source>
        <dbReference type="ARBA" id="ARBA00022723"/>
    </source>
</evidence>
<dbReference type="GO" id="GO:0008270">
    <property type="term" value="F:zinc ion binding"/>
    <property type="evidence" value="ECO:0007669"/>
    <property type="project" value="UniProtKB-KW"/>
</dbReference>
<evidence type="ECO:0000313" key="7">
    <source>
        <dbReference type="EMBL" id="CAL5003425.1"/>
    </source>
</evidence>
<sequence>MKISLTDGLYYIYEFEPEHNHILATASQSQHLRSQRKITAAQLASVETAKAVEISNKATFDLMAKEAGGNENLGFTREDMKNKLYSKRSLNIKEGDTGGVLEYLEKKTSEDGKFFHSFQVDDDDLITNIFWADSKMVSDYEVYGDVVCFDTTYRKLNDGRPFGLLVGVNNHKKTTIFGAALLYDETAESFVWLFKTFLAVMSGKKPQTILTDEDAAMAKAIKMVIPESHHRICVWHMNQNACKHLSGVVENYKKFNTDFQNCIYDQEDEEDFINAWNNLLHKYKLQENKWLERLFDKREQWALAYGRNTFCADMHFDRLVADKRYEEVRYDFKATQSTPKLKPDLRILRHAAKIYTPAVFKVVQEQVMQTLNYDLFYCGDVDAEKVYKIKVYGKRNEHVVKFSTLEGHVKCSCKKFEFAGILCCHALKILDINNIKKIPEQYILSRWTIDAKVVHIKSNPEIHEDPKIKLSKRRKELSRMFLQLANRAAESDETYFIAVNTAEKLAEDVEKSLKNRGDTDVATVQQDQTIKPKGVKVKEKAIRGSERPIGRFEKATEKRKKTKNDLKASGSASGFQKATQKRKKTNNEPKASGSAMESDIGTHLQPHTILIHSKEMPLGHLMQVPTIMCLPILIELMKATSF</sequence>
<reference evidence="8" key="1">
    <citation type="submission" date="2024-06" db="EMBL/GenBank/DDBJ databases">
        <authorList>
            <person name="Ryan C."/>
        </authorList>
    </citation>
    <scope>NUCLEOTIDE SEQUENCE [LARGE SCALE GENOMIC DNA]</scope>
</reference>
<name>A0ABC9BMV3_9POAL</name>
<dbReference type="Pfam" id="PF04434">
    <property type="entry name" value="SWIM"/>
    <property type="match status" value="1"/>
</dbReference>
<evidence type="ECO:0000256" key="3">
    <source>
        <dbReference type="ARBA" id="ARBA00022833"/>
    </source>
</evidence>
<keyword evidence="3" id="KW-0862">Zinc</keyword>
<reference evidence="7 8" key="2">
    <citation type="submission" date="2024-10" db="EMBL/GenBank/DDBJ databases">
        <authorList>
            <person name="Ryan C."/>
        </authorList>
    </citation>
    <scope>NUCLEOTIDE SEQUENCE [LARGE SCALE GENOMIC DNA]</scope>
</reference>
<evidence type="ECO:0000256" key="4">
    <source>
        <dbReference type="PROSITE-ProRule" id="PRU00325"/>
    </source>
</evidence>
<protein>
    <recommendedName>
        <fullName evidence="6">SWIM-type domain-containing protein</fullName>
    </recommendedName>
</protein>
<accession>A0ABC9BMV3</accession>
<dbReference type="PANTHER" id="PTHR47718">
    <property type="entry name" value="OS01G0519700 PROTEIN"/>
    <property type="match status" value="1"/>
</dbReference>
<feature type="domain" description="SWIM-type" evidence="6">
    <location>
        <begin position="387"/>
        <end position="434"/>
    </location>
</feature>
<keyword evidence="8" id="KW-1185">Reference proteome</keyword>
<feature type="region of interest" description="Disordered" evidence="5">
    <location>
        <begin position="516"/>
        <end position="601"/>
    </location>
</feature>
<evidence type="ECO:0000259" key="6">
    <source>
        <dbReference type="PROSITE" id="PS50966"/>
    </source>
</evidence>
<dbReference type="SMART" id="SM00575">
    <property type="entry name" value="ZnF_PMZ"/>
    <property type="match status" value="1"/>
</dbReference>
<organism evidence="7 8">
    <name type="scientific">Urochloa decumbens</name>
    <dbReference type="NCBI Taxonomy" id="240449"/>
    <lineage>
        <taxon>Eukaryota</taxon>
        <taxon>Viridiplantae</taxon>
        <taxon>Streptophyta</taxon>
        <taxon>Embryophyta</taxon>
        <taxon>Tracheophyta</taxon>
        <taxon>Spermatophyta</taxon>
        <taxon>Magnoliopsida</taxon>
        <taxon>Liliopsida</taxon>
        <taxon>Poales</taxon>
        <taxon>Poaceae</taxon>
        <taxon>PACMAD clade</taxon>
        <taxon>Panicoideae</taxon>
        <taxon>Panicodae</taxon>
        <taxon>Paniceae</taxon>
        <taxon>Melinidinae</taxon>
        <taxon>Urochloa</taxon>
    </lineage>
</organism>
<keyword evidence="1" id="KW-0479">Metal-binding</keyword>
<keyword evidence="2 4" id="KW-0863">Zinc-finger</keyword>
<dbReference type="InterPro" id="IPR007527">
    <property type="entry name" value="Znf_SWIM"/>
</dbReference>